<feature type="domain" description="Integrase p58-like C-terminal" evidence="2">
    <location>
        <begin position="170"/>
        <end position="203"/>
    </location>
</feature>
<dbReference type="EMBL" id="JARAKH010000028">
    <property type="protein sequence ID" value="KAK8388388.1"/>
    <property type="molecule type" value="Genomic_DNA"/>
</dbReference>
<evidence type="ECO:0000313" key="4">
    <source>
        <dbReference type="Proteomes" id="UP001487740"/>
    </source>
</evidence>
<organism evidence="3 4">
    <name type="scientific">Scylla paramamosain</name>
    <name type="common">Mud crab</name>
    <dbReference type="NCBI Taxonomy" id="85552"/>
    <lineage>
        <taxon>Eukaryota</taxon>
        <taxon>Metazoa</taxon>
        <taxon>Ecdysozoa</taxon>
        <taxon>Arthropoda</taxon>
        <taxon>Crustacea</taxon>
        <taxon>Multicrustacea</taxon>
        <taxon>Malacostraca</taxon>
        <taxon>Eumalacostraca</taxon>
        <taxon>Eucarida</taxon>
        <taxon>Decapoda</taxon>
        <taxon>Pleocyemata</taxon>
        <taxon>Brachyura</taxon>
        <taxon>Eubrachyura</taxon>
        <taxon>Portunoidea</taxon>
        <taxon>Portunidae</taxon>
        <taxon>Portuninae</taxon>
        <taxon>Scylla</taxon>
    </lineage>
</organism>
<protein>
    <recommendedName>
        <fullName evidence="2">Integrase p58-like C-terminal domain-containing protein</fullName>
    </recommendedName>
</protein>
<evidence type="ECO:0000259" key="2">
    <source>
        <dbReference type="Pfam" id="PF22938"/>
    </source>
</evidence>
<proteinExistence type="predicted"/>
<comment type="caution">
    <text evidence="3">The sequence shown here is derived from an EMBL/GenBank/DDBJ whole genome shotgun (WGS) entry which is preliminary data.</text>
</comment>
<reference evidence="3 4" key="1">
    <citation type="submission" date="2023-03" db="EMBL/GenBank/DDBJ databases">
        <title>High-quality genome of Scylla paramamosain provides insights in environmental adaptation.</title>
        <authorList>
            <person name="Zhang L."/>
        </authorList>
    </citation>
    <scope>NUCLEOTIDE SEQUENCE [LARGE SCALE GENOMIC DNA]</scope>
    <source>
        <strain evidence="3">LZ_2023a</strain>
        <tissue evidence="3">Muscle</tissue>
    </source>
</reference>
<dbReference type="AlphaFoldDB" id="A0AAW0TME0"/>
<accession>A0AAW0TME0</accession>
<name>A0AAW0TME0_SCYPA</name>
<dbReference type="InterPro" id="IPR054465">
    <property type="entry name" value="Integrase_p58-like_C"/>
</dbReference>
<sequence length="302" mass="33131">MQLKGPVQAKVTVGDVDETLPVYVADLEENLLGLDYLKESKAVLDFGDMTMGIGNRKVPLLEGGSDVRVLTACATRIPPMSCRLSRMMEGEGLVSPSSQQSLPEGVIVGRTLVPPEQEEVRVVVANLSSEPRDVREGALMGTCEVVQREKSTEVMPSGPRVCDTESSWEGPYTVEDRITDVAFRIRRGPRTRPMVVHADRLWRYYGPGTFTWGGLEDAEASNSDEELGCSSPMAMTDDDVEYATEEPPGEVPAPLESPLAGREDDTINQRTGVVDGTNQEQETVEEGRPRRTHLRLDGPQIM</sequence>
<dbReference type="Pfam" id="PF22938">
    <property type="entry name" value="Integrase_p58_C"/>
    <property type="match status" value="1"/>
</dbReference>
<dbReference type="Proteomes" id="UP001487740">
    <property type="component" value="Unassembled WGS sequence"/>
</dbReference>
<feature type="region of interest" description="Disordered" evidence="1">
    <location>
        <begin position="241"/>
        <end position="302"/>
    </location>
</feature>
<evidence type="ECO:0000256" key="1">
    <source>
        <dbReference type="SAM" id="MobiDB-lite"/>
    </source>
</evidence>
<gene>
    <name evidence="3" type="ORF">O3P69_020407</name>
</gene>
<keyword evidence="4" id="KW-1185">Reference proteome</keyword>
<evidence type="ECO:0000313" key="3">
    <source>
        <dbReference type="EMBL" id="KAK8388388.1"/>
    </source>
</evidence>
<feature type="compositionally biased region" description="Polar residues" evidence="1">
    <location>
        <begin position="268"/>
        <end position="281"/>
    </location>
</feature>